<evidence type="ECO:0000313" key="1">
    <source>
        <dbReference type="EMBL" id="MPC55116.1"/>
    </source>
</evidence>
<name>A0A5B7GC50_PORTR</name>
<keyword evidence="2" id="KW-1185">Reference proteome</keyword>
<accession>A0A5B7GC50</accession>
<organism evidence="1 2">
    <name type="scientific">Portunus trituberculatus</name>
    <name type="common">Swimming crab</name>
    <name type="synonym">Neptunus trituberculatus</name>
    <dbReference type="NCBI Taxonomy" id="210409"/>
    <lineage>
        <taxon>Eukaryota</taxon>
        <taxon>Metazoa</taxon>
        <taxon>Ecdysozoa</taxon>
        <taxon>Arthropoda</taxon>
        <taxon>Crustacea</taxon>
        <taxon>Multicrustacea</taxon>
        <taxon>Malacostraca</taxon>
        <taxon>Eumalacostraca</taxon>
        <taxon>Eucarida</taxon>
        <taxon>Decapoda</taxon>
        <taxon>Pleocyemata</taxon>
        <taxon>Brachyura</taxon>
        <taxon>Eubrachyura</taxon>
        <taxon>Portunoidea</taxon>
        <taxon>Portunidae</taxon>
        <taxon>Portuninae</taxon>
        <taxon>Portunus</taxon>
    </lineage>
</organism>
<sequence length="32" mass="3796">MEQIKYHDAFPYLFSLLFGDFIQLQKLTGGFK</sequence>
<proteinExistence type="predicted"/>
<dbReference type="Proteomes" id="UP000324222">
    <property type="component" value="Unassembled WGS sequence"/>
</dbReference>
<dbReference type="EMBL" id="VSRR010012907">
    <property type="protein sequence ID" value="MPC55116.1"/>
    <property type="molecule type" value="Genomic_DNA"/>
</dbReference>
<dbReference type="AlphaFoldDB" id="A0A5B7GC50"/>
<reference evidence="1 2" key="1">
    <citation type="submission" date="2019-05" db="EMBL/GenBank/DDBJ databases">
        <title>Another draft genome of Portunus trituberculatus and its Hox gene families provides insights of decapod evolution.</title>
        <authorList>
            <person name="Jeong J.-H."/>
            <person name="Song I."/>
            <person name="Kim S."/>
            <person name="Choi T."/>
            <person name="Kim D."/>
            <person name="Ryu S."/>
            <person name="Kim W."/>
        </authorList>
    </citation>
    <scope>NUCLEOTIDE SEQUENCE [LARGE SCALE GENOMIC DNA]</scope>
    <source>
        <tissue evidence="1">Muscle</tissue>
    </source>
</reference>
<protein>
    <submittedName>
        <fullName evidence="1">Uncharacterized protein</fullName>
    </submittedName>
</protein>
<evidence type="ECO:0000313" key="2">
    <source>
        <dbReference type="Proteomes" id="UP000324222"/>
    </source>
</evidence>
<comment type="caution">
    <text evidence="1">The sequence shown here is derived from an EMBL/GenBank/DDBJ whole genome shotgun (WGS) entry which is preliminary data.</text>
</comment>
<gene>
    <name evidence="1" type="ORF">E2C01_049049</name>
</gene>